<keyword evidence="2" id="KW-1185">Reference proteome</keyword>
<sequence length="116" mass="12309">MTANRDCSSEKKRGAAARDGCDVEEERAGGGDNDHGVGGKVVGRKAASKREMARAAADGANSDEIDDCSIERERRLHIRACPTEKWKGKLLKAPPTTRRSPEVEGGGGGLWSALGF</sequence>
<evidence type="ECO:0000313" key="1">
    <source>
        <dbReference type="EMBL" id="KAI3792743.1"/>
    </source>
</evidence>
<gene>
    <name evidence="1" type="ORF">L2E82_06631</name>
</gene>
<accession>A0ACB9HA26</accession>
<proteinExistence type="predicted"/>
<dbReference type="EMBL" id="CM042009">
    <property type="protein sequence ID" value="KAI3792743.1"/>
    <property type="molecule type" value="Genomic_DNA"/>
</dbReference>
<organism evidence="1 2">
    <name type="scientific">Cichorium intybus</name>
    <name type="common">Chicory</name>
    <dbReference type="NCBI Taxonomy" id="13427"/>
    <lineage>
        <taxon>Eukaryota</taxon>
        <taxon>Viridiplantae</taxon>
        <taxon>Streptophyta</taxon>
        <taxon>Embryophyta</taxon>
        <taxon>Tracheophyta</taxon>
        <taxon>Spermatophyta</taxon>
        <taxon>Magnoliopsida</taxon>
        <taxon>eudicotyledons</taxon>
        <taxon>Gunneridae</taxon>
        <taxon>Pentapetalae</taxon>
        <taxon>asterids</taxon>
        <taxon>campanulids</taxon>
        <taxon>Asterales</taxon>
        <taxon>Asteraceae</taxon>
        <taxon>Cichorioideae</taxon>
        <taxon>Cichorieae</taxon>
        <taxon>Cichoriinae</taxon>
        <taxon>Cichorium</taxon>
    </lineage>
</organism>
<evidence type="ECO:0000313" key="2">
    <source>
        <dbReference type="Proteomes" id="UP001055811"/>
    </source>
</evidence>
<reference evidence="1 2" key="2">
    <citation type="journal article" date="2022" name="Mol. Ecol. Resour.">
        <title>The genomes of chicory, endive, great burdock and yacon provide insights into Asteraceae paleo-polyploidization history and plant inulin production.</title>
        <authorList>
            <person name="Fan W."/>
            <person name="Wang S."/>
            <person name="Wang H."/>
            <person name="Wang A."/>
            <person name="Jiang F."/>
            <person name="Liu H."/>
            <person name="Zhao H."/>
            <person name="Xu D."/>
            <person name="Zhang Y."/>
        </authorList>
    </citation>
    <scope>NUCLEOTIDE SEQUENCE [LARGE SCALE GENOMIC DNA]</scope>
    <source>
        <strain evidence="2">cv. Punajuju</strain>
        <tissue evidence="1">Leaves</tissue>
    </source>
</reference>
<dbReference type="Proteomes" id="UP001055811">
    <property type="component" value="Linkage Group LG01"/>
</dbReference>
<protein>
    <submittedName>
        <fullName evidence="1">Uncharacterized protein</fullName>
    </submittedName>
</protein>
<name>A0ACB9HA26_CICIN</name>
<reference evidence="2" key="1">
    <citation type="journal article" date="2022" name="Mol. Ecol. Resour.">
        <title>The genomes of chicory, endive, great burdock and yacon provide insights into Asteraceae palaeo-polyploidization history and plant inulin production.</title>
        <authorList>
            <person name="Fan W."/>
            <person name="Wang S."/>
            <person name="Wang H."/>
            <person name="Wang A."/>
            <person name="Jiang F."/>
            <person name="Liu H."/>
            <person name="Zhao H."/>
            <person name="Xu D."/>
            <person name="Zhang Y."/>
        </authorList>
    </citation>
    <scope>NUCLEOTIDE SEQUENCE [LARGE SCALE GENOMIC DNA]</scope>
    <source>
        <strain evidence="2">cv. Punajuju</strain>
    </source>
</reference>
<comment type="caution">
    <text evidence="1">The sequence shown here is derived from an EMBL/GenBank/DDBJ whole genome shotgun (WGS) entry which is preliminary data.</text>
</comment>